<dbReference type="GO" id="GO:0080115">
    <property type="term" value="F:myosin XI tail binding"/>
    <property type="evidence" value="ECO:0007669"/>
    <property type="project" value="UniProtKB-ARBA"/>
</dbReference>
<evidence type="ECO:0000256" key="6">
    <source>
        <dbReference type="SAM" id="MobiDB-lite"/>
    </source>
</evidence>
<keyword evidence="2" id="KW-0812">Transmembrane</keyword>
<evidence type="ECO:0000256" key="4">
    <source>
        <dbReference type="ARBA" id="ARBA00023136"/>
    </source>
</evidence>
<dbReference type="GO" id="GO:0016020">
    <property type="term" value="C:membrane"/>
    <property type="evidence" value="ECO:0007669"/>
    <property type="project" value="UniProtKB-SubCell"/>
</dbReference>
<evidence type="ECO:0000256" key="5">
    <source>
        <dbReference type="SAM" id="Coils"/>
    </source>
</evidence>
<dbReference type="InterPro" id="IPR007656">
    <property type="entry name" value="GTD-bd"/>
</dbReference>
<feature type="domain" description="GTD-binding" evidence="7">
    <location>
        <begin position="398"/>
        <end position="496"/>
    </location>
</feature>
<evidence type="ECO:0000313" key="8">
    <source>
        <dbReference type="EMBL" id="KDP21347.1"/>
    </source>
</evidence>
<feature type="compositionally biased region" description="Polar residues" evidence="6">
    <location>
        <begin position="357"/>
        <end position="366"/>
    </location>
</feature>
<dbReference type="PANTHER" id="PTHR31448:SF39">
    <property type="entry name" value="MYOSIN-BINDING PROTEIN 4-RELATED"/>
    <property type="match status" value="1"/>
</dbReference>
<keyword evidence="3" id="KW-1133">Transmembrane helix</keyword>
<dbReference type="Proteomes" id="UP000027138">
    <property type="component" value="Unassembled WGS sequence"/>
</dbReference>
<feature type="region of interest" description="Disordered" evidence="6">
    <location>
        <begin position="285"/>
        <end position="319"/>
    </location>
</feature>
<evidence type="ECO:0000259" key="7">
    <source>
        <dbReference type="PROSITE" id="PS51775"/>
    </source>
</evidence>
<evidence type="ECO:0000256" key="2">
    <source>
        <dbReference type="ARBA" id="ARBA00022692"/>
    </source>
</evidence>
<proteinExistence type="predicted"/>
<evidence type="ECO:0000313" key="9">
    <source>
        <dbReference type="Proteomes" id="UP000027138"/>
    </source>
</evidence>
<evidence type="ECO:0000256" key="1">
    <source>
        <dbReference type="ARBA" id="ARBA00004167"/>
    </source>
</evidence>
<feature type="region of interest" description="Disordered" evidence="6">
    <location>
        <begin position="356"/>
        <end position="385"/>
    </location>
</feature>
<sequence>MNRLLLGKFGFDLSTYGCQSPLQNKELGTGATGVRLCSCCNKPWRSRQQADKLFQLKSPRSGKTMPCIPLPRRLSRRESLKKIRERLSGSASPGHLGQPGLDGLSQVGYMELKFASDSESDFPFSDDEEGSSIIHEMTEPKEESKIQQTPGVSPKPRTSCVARDNFQEADQKAYQSAMPEHLSLADFPILSSRIEASVAISTEKREIKFPLSENLKNHSALPELMPLGYAPSSSNVVEGPPEAPQCATYISYVQLFLAADDTGTSYTRNVPINMHQEIMRSITATSGGGVKNDRVDNKVPPINPTYMNQSDSSKENEASGFAAEKSAMKEAERVNEDSKLSSIYRGITSTEGDELRTTNASRSNGVQILEETVPMERTESSSAESLDEGFVHEIEGESIVDQLKRQVECDKKCINALYKELEEERSASAIAANQAMAMITRLQEEKAALHMEALQYLRMMEEQAEYDVDALEKANDLLAEKEKEVQDLEAELEFFRLNFPEVDVNGPPGSISMEVSHDGENIIDVRSSWAEFEEEKLFLAECLKDLEEKFHQIAQQKASVHISKSNSEETVNKEDSLENEETEINGEMEENNNIKKASIDEEQGHKFSKKDKEIDLVALGNEISELNERLEALESDWNFVEHTFYSLLTGNKEGLKFVKEISHQLQELRKTVTEKALLSG</sequence>
<dbReference type="PROSITE" id="PS51775">
    <property type="entry name" value="GTD_BINDING"/>
    <property type="match status" value="1"/>
</dbReference>
<keyword evidence="9" id="KW-1185">Reference proteome</keyword>
<evidence type="ECO:0000256" key="3">
    <source>
        <dbReference type="ARBA" id="ARBA00022989"/>
    </source>
</evidence>
<organism evidence="8 9">
    <name type="scientific">Jatropha curcas</name>
    <name type="common">Barbados nut</name>
    <dbReference type="NCBI Taxonomy" id="180498"/>
    <lineage>
        <taxon>Eukaryota</taxon>
        <taxon>Viridiplantae</taxon>
        <taxon>Streptophyta</taxon>
        <taxon>Embryophyta</taxon>
        <taxon>Tracheophyta</taxon>
        <taxon>Spermatophyta</taxon>
        <taxon>Magnoliopsida</taxon>
        <taxon>eudicotyledons</taxon>
        <taxon>Gunneridae</taxon>
        <taxon>Pentapetalae</taxon>
        <taxon>rosids</taxon>
        <taxon>fabids</taxon>
        <taxon>Malpighiales</taxon>
        <taxon>Euphorbiaceae</taxon>
        <taxon>Crotonoideae</taxon>
        <taxon>Jatropheae</taxon>
        <taxon>Jatropha</taxon>
    </lineage>
</organism>
<feature type="compositionally biased region" description="Basic and acidic residues" evidence="6">
    <location>
        <begin position="566"/>
        <end position="576"/>
    </location>
</feature>
<dbReference type="STRING" id="180498.A0A067JC20"/>
<dbReference type="EMBL" id="KK915662">
    <property type="protein sequence ID" value="KDP21347.1"/>
    <property type="molecule type" value="Genomic_DNA"/>
</dbReference>
<feature type="coiled-coil region" evidence="5">
    <location>
        <begin position="404"/>
        <end position="498"/>
    </location>
</feature>
<protein>
    <recommendedName>
        <fullName evidence="7">GTD-binding domain-containing protein</fullName>
    </recommendedName>
</protein>
<name>A0A067JC20_JATCU</name>
<keyword evidence="4" id="KW-0472">Membrane</keyword>
<reference evidence="8 9" key="1">
    <citation type="journal article" date="2014" name="PLoS ONE">
        <title>Global Analysis of Gene Expression Profiles in Physic Nut (Jatropha curcas L.) Seedlings Exposed to Salt Stress.</title>
        <authorList>
            <person name="Zhang L."/>
            <person name="Zhang C."/>
            <person name="Wu P."/>
            <person name="Chen Y."/>
            <person name="Li M."/>
            <person name="Jiang H."/>
            <person name="Wu G."/>
        </authorList>
    </citation>
    <scope>NUCLEOTIDE SEQUENCE [LARGE SCALE GENOMIC DNA]</scope>
    <source>
        <strain evidence="9">cv. GZQX0401</strain>
        <tissue evidence="8">Young leaves</tissue>
    </source>
</reference>
<dbReference type="OrthoDB" id="1047602at2759"/>
<keyword evidence="5" id="KW-0175">Coiled coil</keyword>
<dbReference type="InterPro" id="IPR039306">
    <property type="entry name" value="MYOB"/>
</dbReference>
<dbReference type="AlphaFoldDB" id="A0A067JC20"/>
<accession>A0A067JC20</accession>
<gene>
    <name evidence="8" type="ORF">JCGZ_21818</name>
</gene>
<feature type="region of interest" description="Disordered" evidence="6">
    <location>
        <begin position="138"/>
        <end position="158"/>
    </location>
</feature>
<dbReference type="Pfam" id="PF04576">
    <property type="entry name" value="Zein-binding"/>
    <property type="match status" value="1"/>
</dbReference>
<feature type="region of interest" description="Disordered" evidence="6">
    <location>
        <begin position="561"/>
        <end position="583"/>
    </location>
</feature>
<dbReference type="PANTHER" id="PTHR31448">
    <property type="entry name" value="MYOSIN-BINDING PROTEIN 2"/>
    <property type="match status" value="1"/>
</dbReference>
<comment type="subcellular location">
    <subcellularLocation>
        <location evidence="1">Membrane</location>
        <topology evidence="1">Single-pass membrane protein</topology>
    </subcellularLocation>
</comment>